<evidence type="ECO:0000313" key="1">
    <source>
        <dbReference type="EMBL" id="OAY26259.1"/>
    </source>
</evidence>
<dbReference type="EMBL" id="CM004402">
    <property type="protein sequence ID" value="OAY26259.1"/>
    <property type="molecule type" value="Genomic_DNA"/>
</dbReference>
<accession>A0A2C9U8K5</accession>
<proteinExistence type="predicted"/>
<sequence>MCRAFPFSSLGFIEPGRKIHLPNQMCNRAVDVSQFRCLPCFGKASLVSIPDAFE</sequence>
<reference evidence="1" key="1">
    <citation type="submission" date="2016-02" db="EMBL/GenBank/DDBJ databases">
        <title>WGS assembly of Manihot esculenta.</title>
        <authorList>
            <person name="Bredeson J.V."/>
            <person name="Prochnik S.E."/>
            <person name="Lyons J.B."/>
            <person name="Schmutz J."/>
            <person name="Grimwood J."/>
            <person name="Vrebalov J."/>
            <person name="Bart R.S."/>
            <person name="Amuge T."/>
            <person name="Ferguson M.E."/>
            <person name="Green R."/>
            <person name="Putnam N."/>
            <person name="Stites J."/>
            <person name="Rounsley S."/>
            <person name="Rokhsar D.S."/>
        </authorList>
    </citation>
    <scope>NUCLEOTIDE SEQUENCE [LARGE SCALE GENOMIC DNA]</scope>
    <source>
        <tissue evidence="1">Leaf</tissue>
    </source>
</reference>
<name>A0A2C9U8K5_MANES</name>
<dbReference type="AlphaFoldDB" id="A0A2C9U8K5"/>
<organism evidence="1">
    <name type="scientific">Manihot esculenta</name>
    <name type="common">Cassava</name>
    <name type="synonym">Jatropha manihot</name>
    <dbReference type="NCBI Taxonomy" id="3983"/>
    <lineage>
        <taxon>Eukaryota</taxon>
        <taxon>Viridiplantae</taxon>
        <taxon>Streptophyta</taxon>
        <taxon>Embryophyta</taxon>
        <taxon>Tracheophyta</taxon>
        <taxon>Spermatophyta</taxon>
        <taxon>Magnoliopsida</taxon>
        <taxon>eudicotyledons</taxon>
        <taxon>Gunneridae</taxon>
        <taxon>Pentapetalae</taxon>
        <taxon>rosids</taxon>
        <taxon>fabids</taxon>
        <taxon>Malpighiales</taxon>
        <taxon>Euphorbiaceae</taxon>
        <taxon>Crotonoideae</taxon>
        <taxon>Manihoteae</taxon>
        <taxon>Manihot</taxon>
    </lineage>
</organism>
<gene>
    <name evidence="1" type="ORF">MANES_16G033600</name>
</gene>
<protein>
    <submittedName>
        <fullName evidence="1">Uncharacterized protein</fullName>
    </submittedName>
</protein>